<feature type="non-terminal residue" evidence="1">
    <location>
        <position position="116"/>
    </location>
</feature>
<proteinExistence type="predicted"/>
<dbReference type="EMBL" id="OW152842">
    <property type="protein sequence ID" value="CAH2065186.1"/>
    <property type="molecule type" value="Genomic_DNA"/>
</dbReference>
<keyword evidence="2" id="KW-1185">Reference proteome</keyword>
<sequence>MPRNVCCVLGCPNKSEDGVPLHYFPNPEIDSKSISDRSKLVPKIANFLPPPEKLSFEGDNAVVALRDKVYMKVREKGKLSTNFKPAPHIVEGTEETYFKQKSNENKMNKLQASIVS</sequence>
<accession>A0ABN8IVR3</accession>
<dbReference type="Proteomes" id="UP000837857">
    <property type="component" value="Chromosome 30"/>
</dbReference>
<protein>
    <submittedName>
        <fullName evidence="1">Uncharacterized protein</fullName>
    </submittedName>
</protein>
<evidence type="ECO:0000313" key="2">
    <source>
        <dbReference type="Proteomes" id="UP000837857"/>
    </source>
</evidence>
<name>A0ABN8IVR3_9NEOP</name>
<organism evidence="1 2">
    <name type="scientific">Iphiclides podalirius</name>
    <name type="common">scarce swallowtail</name>
    <dbReference type="NCBI Taxonomy" id="110791"/>
    <lineage>
        <taxon>Eukaryota</taxon>
        <taxon>Metazoa</taxon>
        <taxon>Ecdysozoa</taxon>
        <taxon>Arthropoda</taxon>
        <taxon>Hexapoda</taxon>
        <taxon>Insecta</taxon>
        <taxon>Pterygota</taxon>
        <taxon>Neoptera</taxon>
        <taxon>Endopterygota</taxon>
        <taxon>Lepidoptera</taxon>
        <taxon>Glossata</taxon>
        <taxon>Ditrysia</taxon>
        <taxon>Papilionoidea</taxon>
        <taxon>Papilionidae</taxon>
        <taxon>Papilioninae</taxon>
        <taxon>Iphiclides</taxon>
    </lineage>
</organism>
<gene>
    <name evidence="1" type="ORF">IPOD504_LOCUS13075</name>
</gene>
<reference evidence="1" key="1">
    <citation type="submission" date="2022-03" db="EMBL/GenBank/DDBJ databases">
        <authorList>
            <person name="Martin H S."/>
        </authorList>
    </citation>
    <scope>NUCLEOTIDE SEQUENCE</scope>
</reference>
<evidence type="ECO:0000313" key="1">
    <source>
        <dbReference type="EMBL" id="CAH2065186.1"/>
    </source>
</evidence>